<name>A0A7G1P553_9ACTN</name>
<dbReference type="AlphaFoldDB" id="A0A7G1P553"/>
<dbReference type="Pfam" id="PF01370">
    <property type="entry name" value="Epimerase"/>
    <property type="match status" value="1"/>
</dbReference>
<accession>A0A7G1P553</accession>
<dbReference type="KEGG" id="sgm:GCM10017557_30440"/>
<dbReference type="RefSeq" id="WP_246596385.1">
    <property type="nucleotide sequence ID" value="NZ_AP023440.1"/>
</dbReference>
<dbReference type="PANTHER" id="PTHR48079">
    <property type="entry name" value="PROTEIN YEEZ"/>
    <property type="match status" value="1"/>
</dbReference>
<evidence type="ECO:0000259" key="1">
    <source>
        <dbReference type="Pfam" id="PF01370"/>
    </source>
</evidence>
<dbReference type="SUPFAM" id="SSF51735">
    <property type="entry name" value="NAD(P)-binding Rossmann-fold domains"/>
    <property type="match status" value="1"/>
</dbReference>
<organism evidence="2 3">
    <name type="scientific">Streptomyces aurantiacus</name>
    <dbReference type="NCBI Taxonomy" id="47760"/>
    <lineage>
        <taxon>Bacteria</taxon>
        <taxon>Bacillati</taxon>
        <taxon>Actinomycetota</taxon>
        <taxon>Actinomycetes</taxon>
        <taxon>Kitasatosporales</taxon>
        <taxon>Streptomycetaceae</taxon>
        <taxon>Streptomyces</taxon>
        <taxon>Streptomyces aurantiacus group</taxon>
    </lineage>
</organism>
<dbReference type="InterPro" id="IPR001509">
    <property type="entry name" value="Epimerase_deHydtase"/>
</dbReference>
<dbReference type="Gene3D" id="3.40.50.720">
    <property type="entry name" value="NAD(P)-binding Rossmann-like Domain"/>
    <property type="match status" value="1"/>
</dbReference>
<keyword evidence="3" id="KW-1185">Reference proteome</keyword>
<feature type="domain" description="NAD-dependent epimerase/dehydratase" evidence="1">
    <location>
        <begin position="24"/>
        <end position="249"/>
    </location>
</feature>
<dbReference type="PANTHER" id="PTHR48079:SF6">
    <property type="entry name" value="NAD(P)-BINDING DOMAIN-CONTAINING PROTEIN-RELATED"/>
    <property type="match status" value="1"/>
</dbReference>
<sequence>MHIAIGDNDYDYDYDKDKEFSMRVFLTGGSGFLGQHLIGQLRAEGHSVVALARSAASAQTVTEAGAQSVRGDLAELAGQGDPAVPPAWLDHLHDVDAVVHAAARMEFWGNDAGFRADNYDPTVALHAAAAEAGVSRFVLISASGVSIGSQRAAVVDENTDNGTPAIAYCRVKLATENALRDAASPGMTLVILRPPFIWGQGMTTMAEAVDAARKGRWMWIDHGRHIMDFVHVDNLADAIVLALTHGHDGTPYYVTDGTPMAIRDFFTALMATQGVDVAESRSVPLAIAAPIAALADGGARLLRRRTAPPLTNWLIASMGRDRAYDISAARADLGYRPRVSLDAGLLEMAPS</sequence>
<dbReference type="InterPro" id="IPR051783">
    <property type="entry name" value="NAD(P)-dependent_oxidoreduct"/>
</dbReference>
<dbReference type="GO" id="GO:0005737">
    <property type="term" value="C:cytoplasm"/>
    <property type="evidence" value="ECO:0007669"/>
    <property type="project" value="TreeGrafter"/>
</dbReference>
<proteinExistence type="predicted"/>
<dbReference type="InterPro" id="IPR036291">
    <property type="entry name" value="NAD(P)-bd_dom_sf"/>
</dbReference>
<protein>
    <submittedName>
        <fullName evidence="2">dTDP-4-dehydrorhamnose 3,5-epimerase</fullName>
    </submittedName>
</protein>
<evidence type="ECO:0000313" key="3">
    <source>
        <dbReference type="Proteomes" id="UP000516444"/>
    </source>
</evidence>
<evidence type="ECO:0000313" key="2">
    <source>
        <dbReference type="EMBL" id="BCL28185.1"/>
    </source>
</evidence>
<dbReference type="GO" id="GO:0004029">
    <property type="term" value="F:aldehyde dehydrogenase (NAD+) activity"/>
    <property type="evidence" value="ECO:0007669"/>
    <property type="project" value="TreeGrafter"/>
</dbReference>
<dbReference type="Proteomes" id="UP000516444">
    <property type="component" value="Chromosome"/>
</dbReference>
<dbReference type="EMBL" id="AP023440">
    <property type="protein sequence ID" value="BCL28185.1"/>
    <property type="molecule type" value="Genomic_DNA"/>
</dbReference>
<reference evidence="2 3" key="1">
    <citation type="journal article" date="2014" name="Int. J. Syst. Evol. Microbiol.">
        <title>Complete genome sequence of Corynebacterium casei LMG S-19264T (=DSM 44701T), isolated from a smear-ripened cheese.</title>
        <authorList>
            <consortium name="US DOE Joint Genome Institute (JGI-PGF)"/>
            <person name="Walter F."/>
            <person name="Albersmeier A."/>
            <person name="Kalinowski J."/>
            <person name="Ruckert C."/>
        </authorList>
    </citation>
    <scope>NUCLEOTIDE SEQUENCE [LARGE SCALE GENOMIC DNA]</scope>
    <source>
        <strain evidence="2 3">JCM 4677</strain>
    </source>
</reference>
<gene>
    <name evidence="2" type="primary">galE1</name>
    <name evidence="2" type="ORF">GCM10017557_30440</name>
</gene>